<proteinExistence type="predicted"/>
<protein>
    <submittedName>
        <fullName evidence="2">Uncharacterized protein</fullName>
    </submittedName>
</protein>
<evidence type="ECO:0000313" key="3">
    <source>
        <dbReference type="Proteomes" id="UP000031366"/>
    </source>
</evidence>
<evidence type="ECO:0000313" key="2">
    <source>
        <dbReference type="EMBL" id="KIE45732.1"/>
    </source>
</evidence>
<organism evidence="2 3">
    <name type="scientific">Clostridium argentinense CDC 2741</name>
    <dbReference type="NCBI Taxonomy" id="1418104"/>
    <lineage>
        <taxon>Bacteria</taxon>
        <taxon>Bacillati</taxon>
        <taxon>Bacillota</taxon>
        <taxon>Clostridia</taxon>
        <taxon>Eubacteriales</taxon>
        <taxon>Clostridiaceae</taxon>
        <taxon>Clostridium</taxon>
    </lineage>
</organism>
<sequence length="74" mass="8817">MNIDYIGALQLMLLVLSITTIFLYLKGYTTQIKELSKSFINVITNKILSYSKNLWIIHYEVFEKYGVWRFVTKF</sequence>
<dbReference type="EMBL" id="AYSO01000018">
    <property type="protein sequence ID" value="KIE45732.1"/>
    <property type="molecule type" value="Genomic_DNA"/>
</dbReference>
<reference evidence="2 3" key="1">
    <citation type="journal article" date="2015" name="Infect. Genet. Evol.">
        <title>Genomic sequences of six botulinum neurotoxin-producing strains representing three clostridial species illustrate the mobility and diversity of botulinum neurotoxin genes.</title>
        <authorList>
            <person name="Smith T.J."/>
            <person name="Hill K.K."/>
            <person name="Xie G."/>
            <person name="Foley B.T."/>
            <person name="Williamson C.H."/>
            <person name="Foster J.T."/>
            <person name="Johnson S.L."/>
            <person name="Chertkov O."/>
            <person name="Teshima H."/>
            <person name="Gibbons H.S."/>
            <person name="Johnsky L.A."/>
            <person name="Karavis M.A."/>
            <person name="Smith L.A."/>
        </authorList>
    </citation>
    <scope>NUCLEOTIDE SEQUENCE [LARGE SCALE GENOMIC DNA]</scope>
    <source>
        <strain evidence="2 3">CDC 2741</strain>
    </source>
</reference>
<gene>
    <name evidence="2" type="ORF">U732_2088</name>
</gene>
<dbReference type="RefSeq" id="WP_039634245.1">
    <property type="nucleotide sequence ID" value="NZ_AYSO01000018.1"/>
</dbReference>
<feature type="transmembrane region" description="Helical" evidence="1">
    <location>
        <begin position="6"/>
        <end position="25"/>
    </location>
</feature>
<keyword evidence="1" id="KW-1133">Transmembrane helix</keyword>
<name>A0A0C1QXK0_9CLOT</name>
<accession>A0A0C1QXK0</accession>
<keyword evidence="3" id="KW-1185">Reference proteome</keyword>
<keyword evidence="1" id="KW-0812">Transmembrane</keyword>
<keyword evidence="1" id="KW-0472">Membrane</keyword>
<evidence type="ECO:0000256" key="1">
    <source>
        <dbReference type="SAM" id="Phobius"/>
    </source>
</evidence>
<dbReference type="Proteomes" id="UP000031366">
    <property type="component" value="Unassembled WGS sequence"/>
</dbReference>
<comment type="caution">
    <text evidence="2">The sequence shown here is derived from an EMBL/GenBank/DDBJ whole genome shotgun (WGS) entry which is preliminary data.</text>
</comment>
<dbReference type="AlphaFoldDB" id="A0A0C1QXK0"/>